<dbReference type="GO" id="GO:0012505">
    <property type="term" value="C:endomembrane system"/>
    <property type="evidence" value="ECO:0007669"/>
    <property type="project" value="UniProtKB-SubCell"/>
</dbReference>
<evidence type="ECO:0000313" key="7">
    <source>
        <dbReference type="Proteomes" id="UP000060778"/>
    </source>
</evidence>
<evidence type="ECO:0000313" key="6">
    <source>
        <dbReference type="EMBL" id="ALU12255.1"/>
    </source>
</evidence>
<feature type="transmembrane region" description="Helical" evidence="5">
    <location>
        <begin position="99"/>
        <end position="127"/>
    </location>
</feature>
<keyword evidence="2 5" id="KW-0812">Transmembrane</keyword>
<dbReference type="InterPro" id="IPR007318">
    <property type="entry name" value="Phopholipid_MeTrfase"/>
</dbReference>
<organism evidence="6 7">
    <name type="scientific">Ignicoccus islandicus DSM 13165</name>
    <dbReference type="NCBI Taxonomy" id="940295"/>
    <lineage>
        <taxon>Archaea</taxon>
        <taxon>Thermoproteota</taxon>
        <taxon>Thermoprotei</taxon>
        <taxon>Desulfurococcales</taxon>
        <taxon>Desulfurococcaceae</taxon>
        <taxon>Ignicoccus</taxon>
    </lineage>
</organism>
<dbReference type="RefSeq" id="WP_075049401.1">
    <property type="nucleotide sequence ID" value="NZ_CP006867.1"/>
</dbReference>
<dbReference type="KEGG" id="iis:EYM_01840"/>
<dbReference type="EMBL" id="CP006867">
    <property type="protein sequence ID" value="ALU12255.1"/>
    <property type="molecule type" value="Genomic_DNA"/>
</dbReference>
<gene>
    <name evidence="6" type="ORF">EYM_01840</name>
</gene>
<feature type="transmembrane region" description="Helical" evidence="5">
    <location>
        <begin position="36"/>
        <end position="55"/>
    </location>
</feature>
<keyword evidence="4 5" id="KW-0472">Membrane</keyword>
<dbReference type="Pfam" id="PF04191">
    <property type="entry name" value="PEMT"/>
    <property type="match status" value="1"/>
</dbReference>
<keyword evidence="3 5" id="KW-1133">Transmembrane helix</keyword>
<accession>A0A0U3FPP1</accession>
<proteinExistence type="predicted"/>
<evidence type="ECO:0000256" key="2">
    <source>
        <dbReference type="ARBA" id="ARBA00022692"/>
    </source>
</evidence>
<dbReference type="STRING" id="940295.EYM_01840"/>
<feature type="transmembrane region" description="Helical" evidence="5">
    <location>
        <begin position="6"/>
        <end position="24"/>
    </location>
</feature>
<name>A0A0U3FPP1_9CREN</name>
<evidence type="ECO:0000256" key="5">
    <source>
        <dbReference type="SAM" id="Phobius"/>
    </source>
</evidence>
<dbReference type="Gene3D" id="1.20.120.1630">
    <property type="match status" value="1"/>
</dbReference>
<evidence type="ECO:0000256" key="4">
    <source>
        <dbReference type="ARBA" id="ARBA00023136"/>
    </source>
</evidence>
<protein>
    <submittedName>
        <fullName evidence="6">Uncharacterized protein</fullName>
    </submittedName>
</protein>
<evidence type="ECO:0000256" key="3">
    <source>
        <dbReference type="ARBA" id="ARBA00022989"/>
    </source>
</evidence>
<comment type="subcellular location">
    <subcellularLocation>
        <location evidence="1">Endomembrane system</location>
        <topology evidence="1">Multi-pass membrane protein</topology>
    </subcellularLocation>
</comment>
<dbReference type="Proteomes" id="UP000060778">
    <property type="component" value="Chromosome"/>
</dbReference>
<reference evidence="6 7" key="1">
    <citation type="submission" date="2013-11" db="EMBL/GenBank/DDBJ databases">
        <title>Comparative genomics of Ignicoccus.</title>
        <authorList>
            <person name="Podar M."/>
        </authorList>
    </citation>
    <scope>NUCLEOTIDE SEQUENCE [LARGE SCALE GENOMIC DNA]</scope>
    <source>
        <strain evidence="6 7">DSM 13165</strain>
    </source>
</reference>
<dbReference type="OrthoDB" id="148346at2157"/>
<dbReference type="GeneID" id="30679773"/>
<evidence type="ECO:0000256" key="1">
    <source>
        <dbReference type="ARBA" id="ARBA00004127"/>
    </source>
</evidence>
<sequence>MNEWTWKFAFWITTFLVPPLLGIYLDSLCKIGKLQLMVPIGIILLIVILLVSSAAGRALRLCGHSRKARRLTPPDKLVTSSVFSCMRHPNQFSMSFMPLAISMILGSPCGVLLSGWGIALGLAFILYVEEKLVHESFCPEYCEYAKEVRAVSLSPKCIVEAIRTLLGASKC</sequence>
<dbReference type="AlphaFoldDB" id="A0A0U3FPP1"/>
<keyword evidence="7" id="KW-1185">Reference proteome</keyword>